<evidence type="ECO:0000313" key="3">
    <source>
        <dbReference type="Proteomes" id="UP000281112"/>
    </source>
</evidence>
<reference evidence="2 3" key="1">
    <citation type="submission" date="2018-11" db="EMBL/GenBank/DDBJ databases">
        <title>Vibrio LJC006 sp. nov., isolated from seawater during the bloom of the enteromorpha.</title>
        <authorList>
            <person name="Liang J."/>
        </authorList>
    </citation>
    <scope>NUCLEOTIDE SEQUENCE [LARGE SCALE GENOMIC DNA]</scope>
    <source>
        <strain evidence="2 3">LJC006</strain>
    </source>
</reference>
<proteinExistence type="predicted"/>
<dbReference type="Proteomes" id="UP000281112">
    <property type="component" value="Unassembled WGS sequence"/>
</dbReference>
<keyword evidence="1" id="KW-0472">Membrane</keyword>
<dbReference type="OrthoDB" id="5898795at2"/>
<gene>
    <name evidence="2" type="ORF">EES38_05640</name>
</gene>
<keyword evidence="3" id="KW-1185">Reference proteome</keyword>
<dbReference type="AlphaFoldDB" id="A0A3N9TJV4"/>
<accession>A0A3N9TJV4</accession>
<feature type="transmembrane region" description="Helical" evidence="1">
    <location>
        <begin position="6"/>
        <end position="29"/>
    </location>
</feature>
<protein>
    <submittedName>
        <fullName evidence="2">DUF2897 domain-containing protein</fullName>
    </submittedName>
</protein>
<sequence length="67" mass="7799">MDILTSPWVIIPLIMIVLIGNMVAFKYMTPKNLDAYKKKDQDLDRLIALDKKHQQELKEKNDKKGAE</sequence>
<organism evidence="2 3">
    <name type="scientific">Vibrio viridaestus</name>
    <dbReference type="NCBI Taxonomy" id="2487322"/>
    <lineage>
        <taxon>Bacteria</taxon>
        <taxon>Pseudomonadati</taxon>
        <taxon>Pseudomonadota</taxon>
        <taxon>Gammaproteobacteria</taxon>
        <taxon>Vibrionales</taxon>
        <taxon>Vibrionaceae</taxon>
        <taxon>Vibrio</taxon>
    </lineage>
</organism>
<comment type="caution">
    <text evidence="2">The sequence shown here is derived from an EMBL/GenBank/DDBJ whole genome shotgun (WGS) entry which is preliminary data.</text>
</comment>
<evidence type="ECO:0000313" key="2">
    <source>
        <dbReference type="EMBL" id="RQW64073.1"/>
    </source>
</evidence>
<dbReference type="EMBL" id="RJVQ01000002">
    <property type="protein sequence ID" value="RQW64073.1"/>
    <property type="molecule type" value="Genomic_DNA"/>
</dbReference>
<dbReference type="RefSeq" id="WP_124936193.1">
    <property type="nucleotide sequence ID" value="NZ_RJVQ01000002.1"/>
</dbReference>
<evidence type="ECO:0000256" key="1">
    <source>
        <dbReference type="SAM" id="Phobius"/>
    </source>
</evidence>
<keyword evidence="1" id="KW-0812">Transmembrane</keyword>
<keyword evidence="1" id="KW-1133">Transmembrane helix</keyword>
<name>A0A3N9TJV4_9VIBR</name>